<dbReference type="Proteomes" id="UP001521137">
    <property type="component" value="Unassembled WGS sequence"/>
</dbReference>
<gene>
    <name evidence="1" type="ORF">L0668_02315</name>
</gene>
<accession>A0ABS9D1Y9</accession>
<sequence>MSIKKIINKLNSCLSSAENQWLQEALQQIQSSEDPQEELLNLSAVVKRKLVSLNTLDENDFVSNQVSELVRICLISQVINSHPELKVSAILKAYYQAGDSTEKAAMLKGLCLLDTNGEAVNVAVNAARCNSADEFSALALNNDYPSEFFAELNFNQLVLKALFMGLQIIDLRGLQNRLSVQLSNMCFSYAVEQALAERIPPASLWLAVRYVDLTTEHKAYFEQYTQHFAQVDLQHKDRVSALIEEQNLIFN</sequence>
<reference evidence="1 2" key="1">
    <citation type="submission" date="2022-01" db="EMBL/GenBank/DDBJ databases">
        <title>Paraglaciecola sp. G1-23.</title>
        <authorList>
            <person name="Jin M.S."/>
            <person name="Han D.M."/>
            <person name="Kim H.M."/>
            <person name="Jeon C.O."/>
        </authorList>
    </citation>
    <scope>NUCLEOTIDE SEQUENCE [LARGE SCALE GENOMIC DNA]</scope>
    <source>
        <strain evidence="1 2">G1-23</strain>
    </source>
</reference>
<evidence type="ECO:0000313" key="1">
    <source>
        <dbReference type="EMBL" id="MCF2946923.1"/>
    </source>
</evidence>
<evidence type="ECO:0000313" key="2">
    <source>
        <dbReference type="Proteomes" id="UP001521137"/>
    </source>
</evidence>
<protein>
    <submittedName>
        <fullName evidence="1">EboA domain-containing protein</fullName>
    </submittedName>
</protein>
<organism evidence="1 2">
    <name type="scientific">Paraglaciecola algarum</name>
    <dbReference type="NCBI Taxonomy" id="3050085"/>
    <lineage>
        <taxon>Bacteria</taxon>
        <taxon>Pseudomonadati</taxon>
        <taxon>Pseudomonadota</taxon>
        <taxon>Gammaproteobacteria</taxon>
        <taxon>Alteromonadales</taxon>
        <taxon>Alteromonadaceae</taxon>
        <taxon>Paraglaciecola</taxon>
    </lineage>
</organism>
<comment type="caution">
    <text evidence="1">The sequence shown here is derived from an EMBL/GenBank/DDBJ whole genome shotgun (WGS) entry which is preliminary data.</text>
</comment>
<dbReference type="RefSeq" id="WP_235310440.1">
    <property type="nucleotide sequence ID" value="NZ_JAKGAS010000001.1"/>
</dbReference>
<dbReference type="EMBL" id="JAKGAS010000001">
    <property type="protein sequence ID" value="MCF2946923.1"/>
    <property type="molecule type" value="Genomic_DNA"/>
</dbReference>
<dbReference type="NCBIfam" id="NF035938">
    <property type="entry name" value="EboA_domain"/>
    <property type="match status" value="1"/>
</dbReference>
<name>A0ABS9D1Y9_9ALTE</name>
<dbReference type="InterPro" id="IPR047715">
    <property type="entry name" value="EboA_dom"/>
</dbReference>
<keyword evidence="2" id="KW-1185">Reference proteome</keyword>
<proteinExistence type="predicted"/>